<dbReference type="EMBL" id="MCBR01020503">
    <property type="protein sequence ID" value="RKF55282.1"/>
    <property type="molecule type" value="Genomic_DNA"/>
</dbReference>
<dbReference type="Proteomes" id="UP000285405">
    <property type="component" value="Unassembled WGS sequence"/>
</dbReference>
<gene>
    <name evidence="1" type="ORF">GcC1_205018</name>
</gene>
<reference evidence="1 2" key="1">
    <citation type="journal article" date="2018" name="BMC Genomics">
        <title>Comparative genome analyses reveal sequence features reflecting distinct modes of host-adaptation between dicot and monocot powdery mildew.</title>
        <authorList>
            <person name="Wu Y."/>
            <person name="Ma X."/>
            <person name="Pan Z."/>
            <person name="Kale S.D."/>
            <person name="Song Y."/>
            <person name="King H."/>
            <person name="Zhang Q."/>
            <person name="Presley C."/>
            <person name="Deng X."/>
            <person name="Wei C.I."/>
            <person name="Xiao S."/>
        </authorList>
    </citation>
    <scope>NUCLEOTIDE SEQUENCE [LARGE SCALE GENOMIC DNA]</scope>
    <source>
        <strain evidence="1">UCSC1</strain>
    </source>
</reference>
<protein>
    <submittedName>
        <fullName evidence="1">Uncharacterized protein</fullName>
    </submittedName>
</protein>
<dbReference type="AlphaFoldDB" id="A0A420HCW7"/>
<comment type="caution">
    <text evidence="1">The sequence shown here is derived from an EMBL/GenBank/DDBJ whole genome shotgun (WGS) entry which is preliminary data.</text>
</comment>
<organism evidence="1 2">
    <name type="scientific">Golovinomyces cichoracearum</name>
    <dbReference type="NCBI Taxonomy" id="62708"/>
    <lineage>
        <taxon>Eukaryota</taxon>
        <taxon>Fungi</taxon>
        <taxon>Dikarya</taxon>
        <taxon>Ascomycota</taxon>
        <taxon>Pezizomycotina</taxon>
        <taxon>Leotiomycetes</taxon>
        <taxon>Erysiphales</taxon>
        <taxon>Erysiphaceae</taxon>
        <taxon>Golovinomyces</taxon>
    </lineage>
</organism>
<evidence type="ECO:0000313" key="1">
    <source>
        <dbReference type="EMBL" id="RKF55282.1"/>
    </source>
</evidence>
<name>A0A420HCW7_9PEZI</name>
<sequence>MSCFNFNESLRDPQEMKGTKEIHQVDELGNFSWSMKQPDKILCLAMTKMNQERFLEIPTQVLLDVGLLNKSGVQDV</sequence>
<accession>A0A420HCW7</accession>
<proteinExistence type="predicted"/>
<evidence type="ECO:0000313" key="2">
    <source>
        <dbReference type="Proteomes" id="UP000285405"/>
    </source>
</evidence>